<evidence type="ECO:0000256" key="1">
    <source>
        <dbReference type="SAM" id="MobiDB-lite"/>
    </source>
</evidence>
<dbReference type="OrthoDB" id="9792074at2"/>
<proteinExistence type="predicted"/>
<keyword evidence="4" id="KW-1185">Reference proteome</keyword>
<sequence length="259" mass="29542">MTKKLFLVMLVLLSILLITTAYILNKNKGIQPAQKSETKQPQEKKPETKPKVESEESNKQVTADTKTASSLTYIVNKKHPLPAEYEPNDLVRVPVKTNGTPWALRKEASDQLVKLFKAAEKDGIYLRLSSGYRSYSYQKQLYNSYARQNGKEASDKFSARAGYSEHQTGLAADILGADVNYDFSQRFETQKEAIWLKKHAPNYGFVLRFIKGKESITGYMFEPWHYRYIGTNLAKKVQQAGNDVTLEEYFNVEGGNYKN</sequence>
<protein>
    <submittedName>
        <fullName evidence="3">Serine-type D-Ala-D-Ala carboxypeptidase</fullName>
    </submittedName>
</protein>
<dbReference type="GO" id="GO:0004180">
    <property type="term" value="F:carboxypeptidase activity"/>
    <property type="evidence" value="ECO:0007669"/>
    <property type="project" value="UniProtKB-KW"/>
</dbReference>
<evidence type="ECO:0000259" key="2">
    <source>
        <dbReference type="Pfam" id="PF02557"/>
    </source>
</evidence>
<dbReference type="Proteomes" id="UP000005017">
    <property type="component" value="Unassembled WGS sequence"/>
</dbReference>
<dbReference type="MEROPS" id="M15.024"/>
<feature type="compositionally biased region" description="Basic and acidic residues" evidence="1">
    <location>
        <begin position="36"/>
        <end position="58"/>
    </location>
</feature>
<dbReference type="CDD" id="cd14852">
    <property type="entry name" value="LD-carboxypeptidase"/>
    <property type="match status" value="1"/>
</dbReference>
<dbReference type="STRING" id="679192.HMPREF9013_1084"/>
<accession>D2MMV0</accession>
<dbReference type="eggNOG" id="COG1876">
    <property type="taxonomic scope" value="Bacteria"/>
</dbReference>
<reference evidence="4" key="1">
    <citation type="submission" date="2009-12" db="EMBL/GenBank/DDBJ databases">
        <title>Sequence of Clostridiales genomosp. BVAB3 str. UPII9-5.</title>
        <authorList>
            <person name="Madupu R."/>
            <person name="Durkin A.S."/>
            <person name="Torralba M."/>
            <person name="Methe B."/>
            <person name="Sutton G.G."/>
            <person name="Strausberg R.L."/>
            <person name="Nelson K.E."/>
        </authorList>
    </citation>
    <scope>NUCLEOTIDE SEQUENCE [LARGE SCALE GENOMIC DNA]</scope>
    <source>
        <strain evidence="4">W1219</strain>
    </source>
</reference>
<gene>
    <name evidence="3" type="ORF">HMPREF9013_1084</name>
</gene>
<feature type="domain" description="D-alanyl-D-alanine carboxypeptidase-like core" evidence="2">
    <location>
        <begin position="104"/>
        <end position="230"/>
    </location>
</feature>
<dbReference type="PANTHER" id="PTHR34385:SF1">
    <property type="entry name" value="PEPTIDOGLYCAN L-ALANYL-D-GLUTAMATE ENDOPEPTIDASE CWLK"/>
    <property type="match status" value="1"/>
</dbReference>
<dbReference type="InterPro" id="IPR052179">
    <property type="entry name" value="DD-CPase-like"/>
</dbReference>
<name>D2MMV0_9FIRM</name>
<dbReference type="EMBL" id="ADFR01000002">
    <property type="protein sequence ID" value="EFC06376.1"/>
    <property type="molecule type" value="Genomic_DNA"/>
</dbReference>
<dbReference type="PANTHER" id="PTHR34385">
    <property type="entry name" value="D-ALANYL-D-ALANINE CARBOXYPEPTIDASE"/>
    <property type="match status" value="1"/>
</dbReference>
<dbReference type="AlphaFoldDB" id="D2MMV0"/>
<evidence type="ECO:0000313" key="4">
    <source>
        <dbReference type="Proteomes" id="UP000005017"/>
    </source>
</evidence>
<dbReference type="Gene3D" id="3.30.1380.10">
    <property type="match status" value="1"/>
</dbReference>
<keyword evidence="3" id="KW-0378">Hydrolase</keyword>
<evidence type="ECO:0000313" key="3">
    <source>
        <dbReference type="EMBL" id="EFC06376.1"/>
    </source>
</evidence>
<dbReference type="InterPro" id="IPR009045">
    <property type="entry name" value="Zn_M74/Hedgehog-like"/>
</dbReference>
<feature type="region of interest" description="Disordered" evidence="1">
    <location>
        <begin position="31"/>
        <end position="65"/>
    </location>
</feature>
<organism evidence="3 4">
    <name type="scientific">Bulleidia extructa W1219</name>
    <dbReference type="NCBI Taxonomy" id="679192"/>
    <lineage>
        <taxon>Bacteria</taxon>
        <taxon>Bacillati</taxon>
        <taxon>Bacillota</taxon>
        <taxon>Erysipelotrichia</taxon>
        <taxon>Erysipelotrichales</taxon>
        <taxon>Erysipelotrichaceae</taxon>
        <taxon>Bulleidia</taxon>
    </lineage>
</organism>
<keyword evidence="3" id="KW-0121">Carboxypeptidase</keyword>
<dbReference type="Pfam" id="PF02557">
    <property type="entry name" value="VanY"/>
    <property type="match status" value="1"/>
</dbReference>
<dbReference type="RefSeq" id="WP_006626721.1">
    <property type="nucleotide sequence ID" value="NZ_ADFR01000002.1"/>
</dbReference>
<dbReference type="SUPFAM" id="SSF55166">
    <property type="entry name" value="Hedgehog/DD-peptidase"/>
    <property type="match status" value="1"/>
</dbReference>
<dbReference type="InterPro" id="IPR058193">
    <property type="entry name" value="VanY/YodJ_core_dom"/>
</dbReference>
<keyword evidence="3" id="KW-0645">Protease</keyword>
<dbReference type="InterPro" id="IPR003709">
    <property type="entry name" value="VanY-like_core_dom"/>
</dbReference>
<dbReference type="GO" id="GO:0006508">
    <property type="term" value="P:proteolysis"/>
    <property type="evidence" value="ECO:0007669"/>
    <property type="project" value="InterPro"/>
</dbReference>
<comment type="caution">
    <text evidence="3">The sequence shown here is derived from an EMBL/GenBank/DDBJ whole genome shotgun (WGS) entry which is preliminary data.</text>
</comment>